<feature type="non-terminal residue" evidence="1">
    <location>
        <position position="355"/>
    </location>
</feature>
<dbReference type="InterPro" id="IPR050464">
    <property type="entry name" value="Zeta_carotene_desat/Oxidored"/>
</dbReference>
<dbReference type="AlphaFoldDB" id="A0A381YGS1"/>
<dbReference type="Gene3D" id="1.10.405.20">
    <property type="match status" value="1"/>
</dbReference>
<dbReference type="GO" id="GO:0016491">
    <property type="term" value="F:oxidoreductase activity"/>
    <property type="evidence" value="ECO:0007669"/>
    <property type="project" value="TreeGrafter"/>
</dbReference>
<dbReference type="SUPFAM" id="SSF51905">
    <property type="entry name" value="FAD/NAD(P)-binding domain"/>
    <property type="match status" value="1"/>
</dbReference>
<organism evidence="1">
    <name type="scientific">marine metagenome</name>
    <dbReference type="NCBI Taxonomy" id="408172"/>
    <lineage>
        <taxon>unclassified sequences</taxon>
        <taxon>metagenomes</taxon>
        <taxon>ecological metagenomes</taxon>
    </lineage>
</organism>
<name>A0A381YGS1_9ZZZZ</name>
<gene>
    <name evidence="1" type="ORF">METZ01_LOCUS129048</name>
</gene>
<reference evidence="1" key="1">
    <citation type="submission" date="2018-05" db="EMBL/GenBank/DDBJ databases">
        <authorList>
            <person name="Lanie J.A."/>
            <person name="Ng W.-L."/>
            <person name="Kazmierczak K.M."/>
            <person name="Andrzejewski T.M."/>
            <person name="Davidsen T.M."/>
            <person name="Wayne K.J."/>
            <person name="Tettelin H."/>
            <person name="Glass J.I."/>
            <person name="Rusch D."/>
            <person name="Podicherti R."/>
            <person name="Tsui H.-C.T."/>
            <person name="Winkler M.E."/>
        </authorList>
    </citation>
    <scope>NUCLEOTIDE SEQUENCE</scope>
</reference>
<accession>A0A381YGS1</accession>
<dbReference type="Gene3D" id="3.50.50.60">
    <property type="entry name" value="FAD/NAD(P)-binding domain"/>
    <property type="match status" value="1"/>
</dbReference>
<sequence length="355" mass="41252">MKKVAVIGSGISGTSAAYYLNKLGYDVYLFESASYFGGHTNTIDVDFEGQRVPVDTGFLVHNDRTYPNLTDFFNELKIETHLSEMSFSVVRRIDNIIWAGTNILTVFAQAKNLFSIRFYRFLKEVLRFNKESKKYLLEYEGKPELTLDEMLIKKKYSEDFKNWYLLPMGGCIWSSPTNEMLKFPAYTFLIFCLNHGLLQIFRRPKWKTVLNGCKTYIENALSRIDNKFLNEPVLEVISEDNKLKLITEKRIEFFDYCLMCSHPPQTLEIFKNIDFLTKDLLSKFKYQKNKAVLHFDESVLPRKKIAWAAWNYLSTESKCGNDSVSVSYLINKLQPLPLEKSVIVTLNPVSKIDKN</sequence>
<dbReference type="PANTHER" id="PTHR42923">
    <property type="entry name" value="PROTOPORPHYRINOGEN OXIDASE"/>
    <property type="match status" value="1"/>
</dbReference>
<proteinExistence type="predicted"/>
<evidence type="ECO:0000313" key="1">
    <source>
        <dbReference type="EMBL" id="SVA76194.1"/>
    </source>
</evidence>
<evidence type="ECO:0008006" key="2">
    <source>
        <dbReference type="Google" id="ProtNLM"/>
    </source>
</evidence>
<dbReference type="Pfam" id="PF13450">
    <property type="entry name" value="NAD_binding_8"/>
    <property type="match status" value="1"/>
</dbReference>
<protein>
    <recommendedName>
        <fullName evidence="2">Amine oxidase domain-containing protein</fullName>
    </recommendedName>
</protein>
<feature type="non-terminal residue" evidence="1">
    <location>
        <position position="1"/>
    </location>
</feature>
<dbReference type="EMBL" id="UINC01018194">
    <property type="protein sequence ID" value="SVA76194.1"/>
    <property type="molecule type" value="Genomic_DNA"/>
</dbReference>
<dbReference type="InterPro" id="IPR036188">
    <property type="entry name" value="FAD/NAD-bd_sf"/>
</dbReference>
<dbReference type="PANTHER" id="PTHR42923:SF17">
    <property type="entry name" value="AMINE OXIDASE DOMAIN-CONTAINING PROTEIN"/>
    <property type="match status" value="1"/>
</dbReference>